<gene>
    <name evidence="9 11" type="primary">lnt</name>
    <name evidence="11" type="ORF">EHSB41UT_03336</name>
</gene>
<dbReference type="UniPathway" id="UPA00666"/>
<comment type="pathway">
    <text evidence="9">Protein modification; lipoprotein biosynthesis (N-acyl transfer).</text>
</comment>
<evidence type="ECO:0000256" key="5">
    <source>
        <dbReference type="ARBA" id="ARBA00022692"/>
    </source>
</evidence>
<evidence type="ECO:0000313" key="11">
    <source>
        <dbReference type="EMBL" id="SMA49547.1"/>
    </source>
</evidence>
<evidence type="ECO:0000256" key="4">
    <source>
        <dbReference type="ARBA" id="ARBA00022679"/>
    </source>
</evidence>
<dbReference type="PROSITE" id="PS50263">
    <property type="entry name" value="CN_HYDROLASE"/>
    <property type="match status" value="1"/>
</dbReference>
<keyword evidence="3 9" id="KW-1003">Cell membrane</keyword>
<feature type="transmembrane region" description="Helical" evidence="9">
    <location>
        <begin position="53"/>
        <end position="70"/>
    </location>
</feature>
<dbReference type="GO" id="GO:0016410">
    <property type="term" value="F:N-acyltransferase activity"/>
    <property type="evidence" value="ECO:0007669"/>
    <property type="project" value="UniProtKB-UniRule"/>
</dbReference>
<comment type="function">
    <text evidence="9">Catalyzes the phospholipid dependent N-acylation of the N-terminal cysteine of apolipoprotein, the last step in lipoprotein maturation.</text>
</comment>
<dbReference type="AlphaFoldDB" id="A0A1X7AMP2"/>
<evidence type="ECO:0000256" key="8">
    <source>
        <dbReference type="ARBA" id="ARBA00023315"/>
    </source>
</evidence>
<evidence type="ECO:0000256" key="3">
    <source>
        <dbReference type="ARBA" id="ARBA00022475"/>
    </source>
</evidence>
<dbReference type="EC" id="2.3.1.269" evidence="9"/>
<comment type="catalytic activity">
    <reaction evidence="9">
        <text>N-terminal S-1,2-diacyl-sn-glyceryl-L-cysteinyl-[lipoprotein] + a glycerophospholipid = N-acyl-S-1,2-diacyl-sn-glyceryl-L-cysteinyl-[lipoprotein] + a 2-acyl-sn-glycero-3-phospholipid + H(+)</text>
        <dbReference type="Rhea" id="RHEA:48228"/>
        <dbReference type="Rhea" id="RHEA-COMP:14681"/>
        <dbReference type="Rhea" id="RHEA-COMP:14684"/>
        <dbReference type="ChEBI" id="CHEBI:15378"/>
        <dbReference type="ChEBI" id="CHEBI:136912"/>
        <dbReference type="ChEBI" id="CHEBI:140656"/>
        <dbReference type="ChEBI" id="CHEBI:140657"/>
        <dbReference type="ChEBI" id="CHEBI:140660"/>
        <dbReference type="EC" id="2.3.1.269"/>
    </reaction>
</comment>
<dbReference type="CDD" id="cd07571">
    <property type="entry name" value="ALP_N-acyl_transferase"/>
    <property type="match status" value="1"/>
</dbReference>
<feature type="transmembrane region" description="Helical" evidence="9">
    <location>
        <begin position="470"/>
        <end position="488"/>
    </location>
</feature>
<organism evidence="11 12">
    <name type="scientific">Parendozoicomonas haliclonae</name>
    <dbReference type="NCBI Taxonomy" id="1960125"/>
    <lineage>
        <taxon>Bacteria</taxon>
        <taxon>Pseudomonadati</taxon>
        <taxon>Pseudomonadota</taxon>
        <taxon>Gammaproteobacteria</taxon>
        <taxon>Oceanospirillales</taxon>
        <taxon>Endozoicomonadaceae</taxon>
        <taxon>Parendozoicomonas</taxon>
    </lineage>
</organism>
<keyword evidence="4 9" id="KW-0808">Transferase</keyword>
<dbReference type="GO" id="GO:0042158">
    <property type="term" value="P:lipoprotein biosynthetic process"/>
    <property type="evidence" value="ECO:0007669"/>
    <property type="project" value="UniProtKB-UniRule"/>
</dbReference>
<evidence type="ECO:0000259" key="10">
    <source>
        <dbReference type="PROSITE" id="PS50263"/>
    </source>
</evidence>
<dbReference type="OrthoDB" id="9804277at2"/>
<dbReference type="RefSeq" id="WP_133060552.1">
    <property type="nucleotide sequence ID" value="NZ_CBCSCN010000010.1"/>
</dbReference>
<evidence type="ECO:0000256" key="9">
    <source>
        <dbReference type="HAMAP-Rule" id="MF_01148"/>
    </source>
</evidence>
<dbReference type="HAMAP" id="MF_01148">
    <property type="entry name" value="Lnt"/>
    <property type="match status" value="1"/>
</dbReference>
<keyword evidence="8 9" id="KW-0012">Acyltransferase</keyword>
<name>A0A1X7AMP2_9GAMM</name>
<feature type="transmembrane region" description="Helical" evidence="9">
    <location>
        <begin position="156"/>
        <end position="181"/>
    </location>
</feature>
<evidence type="ECO:0000256" key="1">
    <source>
        <dbReference type="ARBA" id="ARBA00004651"/>
    </source>
</evidence>
<accession>A0A1X7AMP2</accession>
<dbReference type="InterPro" id="IPR036526">
    <property type="entry name" value="C-N_Hydrolase_sf"/>
</dbReference>
<evidence type="ECO:0000313" key="12">
    <source>
        <dbReference type="Proteomes" id="UP000196573"/>
    </source>
</evidence>
<protein>
    <recommendedName>
        <fullName evidence="9">Apolipoprotein N-acyltransferase</fullName>
        <shortName evidence="9">ALP N-acyltransferase</shortName>
        <ecNumber evidence="9">2.3.1.269</ecNumber>
    </recommendedName>
</protein>
<feature type="transmembrane region" description="Helical" evidence="9">
    <location>
        <begin position="188"/>
        <end position="210"/>
    </location>
</feature>
<sequence>MKDWRNLLLSAVAGAIAPLAFSPFGYWPLMLLSMGVLFFLLNDTTPRKAAYRALFYGLGLYGTGASWVYVSIHQFGSAPVPLAVLLTAVFVLALSVVFFAPLGWLFSRLSQKRALWSKVLLFAGLWVLGEWLRSWFLTGFPWLFAGYTLLDTPFSGLAPITGVYGLSLLQALSSACLVALIMERNLPLFITTGSTAALAIAAILLKGHIWTSDNPDAKPVTFAAVQGNISQSLKWEPGHLDKTIEKYLTLSSNQWQKDLVFWPENSIPTFYQNVPGLMEQLNQHAGNTDTALVLGMPWYENGPYFNSLVGLGEAQGNYFKQKLVPFGEFVPFESLIRGLIAFFDLPMSSFSAGEQSQPGLRVQDNPVASYICYEVVYPDFAAEQAIDKGFLLTVSNDTWFGQSIGPEQHFQMVRMRSLETGRYQLRVTNDGITALIDPMGTVISTIPRYSEGVLEGEIPVMTGMTPFMRFGSWPVLALSLLMLLGVRLSRQHS</sequence>
<dbReference type="Pfam" id="PF20154">
    <property type="entry name" value="LNT_N"/>
    <property type="match status" value="1"/>
</dbReference>
<keyword evidence="5 9" id="KW-0812">Transmembrane</keyword>
<dbReference type="InterPro" id="IPR045378">
    <property type="entry name" value="LNT_N"/>
</dbReference>
<keyword evidence="12" id="KW-1185">Reference proteome</keyword>
<dbReference type="EMBL" id="FWPT01000008">
    <property type="protein sequence ID" value="SMA49547.1"/>
    <property type="molecule type" value="Genomic_DNA"/>
</dbReference>
<evidence type="ECO:0000256" key="2">
    <source>
        <dbReference type="ARBA" id="ARBA00010065"/>
    </source>
</evidence>
<dbReference type="GO" id="GO:0005886">
    <property type="term" value="C:plasma membrane"/>
    <property type="evidence" value="ECO:0007669"/>
    <property type="project" value="UniProtKB-SubCell"/>
</dbReference>
<dbReference type="Proteomes" id="UP000196573">
    <property type="component" value="Unassembled WGS sequence"/>
</dbReference>
<reference evidence="11 12" key="1">
    <citation type="submission" date="2017-03" db="EMBL/GenBank/DDBJ databases">
        <authorList>
            <person name="Afonso C.L."/>
            <person name="Miller P.J."/>
            <person name="Scott M.A."/>
            <person name="Spackman E."/>
            <person name="Goraichik I."/>
            <person name="Dimitrov K.M."/>
            <person name="Suarez D.L."/>
            <person name="Swayne D.E."/>
        </authorList>
    </citation>
    <scope>NUCLEOTIDE SEQUENCE [LARGE SCALE GENOMIC DNA]</scope>
    <source>
        <strain evidence="11">SB41UT1</strain>
    </source>
</reference>
<feature type="transmembrane region" description="Helical" evidence="9">
    <location>
        <begin position="82"/>
        <end position="107"/>
    </location>
</feature>
<dbReference type="InterPro" id="IPR004563">
    <property type="entry name" value="Apolipo_AcylTrfase"/>
</dbReference>
<keyword evidence="6 9" id="KW-1133">Transmembrane helix</keyword>
<proteinExistence type="inferred from homology"/>
<keyword evidence="11" id="KW-0449">Lipoprotein</keyword>
<evidence type="ECO:0000256" key="6">
    <source>
        <dbReference type="ARBA" id="ARBA00022989"/>
    </source>
</evidence>
<dbReference type="InterPro" id="IPR003010">
    <property type="entry name" value="C-N_Hydrolase"/>
</dbReference>
<comment type="subcellular location">
    <subcellularLocation>
        <location evidence="1 9">Cell membrane</location>
        <topology evidence="1 9">Multi-pass membrane protein</topology>
    </subcellularLocation>
</comment>
<feature type="domain" description="CN hydrolase" evidence="10">
    <location>
        <begin position="225"/>
        <end position="460"/>
    </location>
</feature>
<feature type="transmembrane region" description="Helical" evidence="9">
    <location>
        <begin position="20"/>
        <end position="41"/>
    </location>
</feature>
<comment type="similarity">
    <text evidence="2 9">Belongs to the CN hydrolase family. Apolipoprotein N-acyltransferase subfamily.</text>
</comment>
<dbReference type="PANTHER" id="PTHR38686">
    <property type="entry name" value="APOLIPOPROTEIN N-ACYLTRANSFERASE"/>
    <property type="match status" value="1"/>
</dbReference>
<dbReference type="NCBIfam" id="TIGR00546">
    <property type="entry name" value="lnt"/>
    <property type="match status" value="1"/>
</dbReference>
<dbReference type="Gene3D" id="3.60.110.10">
    <property type="entry name" value="Carbon-nitrogen hydrolase"/>
    <property type="match status" value="1"/>
</dbReference>
<dbReference type="SUPFAM" id="SSF56317">
    <property type="entry name" value="Carbon-nitrogen hydrolase"/>
    <property type="match status" value="1"/>
</dbReference>
<keyword evidence="7 9" id="KW-0472">Membrane</keyword>
<dbReference type="Pfam" id="PF00795">
    <property type="entry name" value="CN_hydrolase"/>
    <property type="match status" value="1"/>
</dbReference>
<feature type="transmembrane region" description="Helical" evidence="9">
    <location>
        <begin position="119"/>
        <end position="144"/>
    </location>
</feature>
<dbReference type="PANTHER" id="PTHR38686:SF1">
    <property type="entry name" value="APOLIPOPROTEIN N-ACYLTRANSFERASE"/>
    <property type="match status" value="1"/>
</dbReference>
<evidence type="ECO:0000256" key="7">
    <source>
        <dbReference type="ARBA" id="ARBA00023136"/>
    </source>
</evidence>